<dbReference type="EMBL" id="OE201858">
    <property type="protein sequence ID" value="CAD7580575.1"/>
    <property type="molecule type" value="Genomic_DNA"/>
</dbReference>
<proteinExistence type="predicted"/>
<evidence type="ECO:0000313" key="2">
    <source>
        <dbReference type="EMBL" id="CAD7580575.1"/>
    </source>
</evidence>
<reference evidence="2" key="1">
    <citation type="submission" date="2020-11" db="EMBL/GenBank/DDBJ databases">
        <authorList>
            <person name="Tran Van P."/>
        </authorList>
    </citation>
    <scope>NUCLEOTIDE SEQUENCE</scope>
</reference>
<organism evidence="2">
    <name type="scientific">Timema californicum</name>
    <name type="common">California timema</name>
    <name type="synonym">Walking stick</name>
    <dbReference type="NCBI Taxonomy" id="61474"/>
    <lineage>
        <taxon>Eukaryota</taxon>
        <taxon>Metazoa</taxon>
        <taxon>Ecdysozoa</taxon>
        <taxon>Arthropoda</taxon>
        <taxon>Hexapoda</taxon>
        <taxon>Insecta</taxon>
        <taxon>Pterygota</taxon>
        <taxon>Neoptera</taxon>
        <taxon>Polyneoptera</taxon>
        <taxon>Phasmatodea</taxon>
        <taxon>Timematodea</taxon>
        <taxon>Timematoidea</taxon>
        <taxon>Timematidae</taxon>
        <taxon>Timema</taxon>
    </lineage>
</organism>
<dbReference type="GO" id="GO:0016671">
    <property type="term" value="F:oxidoreductase activity, acting on a sulfur group of donors, disulfide as acceptor"/>
    <property type="evidence" value="ECO:0007669"/>
    <property type="project" value="TreeGrafter"/>
</dbReference>
<dbReference type="GO" id="GO:0036498">
    <property type="term" value="P:IRE1-mediated unfolded protein response"/>
    <property type="evidence" value="ECO:0007669"/>
    <property type="project" value="TreeGrafter"/>
</dbReference>
<dbReference type="Gene3D" id="3.40.30.10">
    <property type="entry name" value="Glutaredoxin"/>
    <property type="match status" value="1"/>
</dbReference>
<evidence type="ECO:0000259" key="1">
    <source>
        <dbReference type="Pfam" id="PF00085"/>
    </source>
</evidence>
<dbReference type="InterPro" id="IPR036249">
    <property type="entry name" value="Thioredoxin-like_sf"/>
</dbReference>
<dbReference type="PANTHER" id="PTHR44340:SF1">
    <property type="entry name" value="DNAJ HOMOLOG SUBFAMILY C MEMBER 10"/>
    <property type="match status" value="1"/>
</dbReference>
<sequence>MAPEWRKMARELEGVVRIGAVNCVDEWNLCNMEHIASYPTLKIYPWRKL</sequence>
<dbReference type="GO" id="GO:0005788">
    <property type="term" value="C:endoplasmic reticulum lumen"/>
    <property type="evidence" value="ECO:0007669"/>
    <property type="project" value="TreeGrafter"/>
</dbReference>
<name>A0A7R9JJP4_TIMCA</name>
<feature type="domain" description="Thioredoxin" evidence="1">
    <location>
        <begin position="1"/>
        <end position="45"/>
    </location>
</feature>
<protein>
    <submittedName>
        <fullName evidence="2">(California timema) hypothetical protein</fullName>
    </submittedName>
</protein>
<accession>A0A7R9JJP4</accession>
<dbReference type="SUPFAM" id="SSF52833">
    <property type="entry name" value="Thioredoxin-like"/>
    <property type="match status" value="1"/>
</dbReference>
<dbReference type="PANTHER" id="PTHR44340">
    <property type="entry name" value="DNAJ HOMOLOG SUBFAMILY C MEMBER 10"/>
    <property type="match status" value="1"/>
</dbReference>
<dbReference type="AlphaFoldDB" id="A0A7R9JJP4"/>
<dbReference type="InterPro" id="IPR013766">
    <property type="entry name" value="Thioredoxin_domain"/>
</dbReference>
<dbReference type="InterPro" id="IPR052460">
    <property type="entry name" value="ER_disulfide_reductase"/>
</dbReference>
<gene>
    <name evidence="2" type="ORF">TCMB3V08_LOCUS13108</name>
</gene>
<dbReference type="Pfam" id="PF00085">
    <property type="entry name" value="Thioredoxin"/>
    <property type="match status" value="1"/>
</dbReference>
<dbReference type="GO" id="GO:0015035">
    <property type="term" value="F:protein-disulfide reductase activity"/>
    <property type="evidence" value="ECO:0007669"/>
    <property type="project" value="TreeGrafter"/>
</dbReference>
<dbReference type="GO" id="GO:0051787">
    <property type="term" value="F:misfolded protein binding"/>
    <property type="evidence" value="ECO:0007669"/>
    <property type="project" value="TreeGrafter"/>
</dbReference>